<organism evidence="1 2">
    <name type="scientific">Astrephomene gubernaculifera</name>
    <dbReference type="NCBI Taxonomy" id="47775"/>
    <lineage>
        <taxon>Eukaryota</taxon>
        <taxon>Viridiplantae</taxon>
        <taxon>Chlorophyta</taxon>
        <taxon>core chlorophytes</taxon>
        <taxon>Chlorophyceae</taxon>
        <taxon>CS clade</taxon>
        <taxon>Chlamydomonadales</taxon>
        <taxon>Astrephomenaceae</taxon>
        <taxon>Astrephomene</taxon>
    </lineage>
</organism>
<evidence type="ECO:0000313" key="1">
    <source>
        <dbReference type="EMBL" id="GFR48923.1"/>
    </source>
</evidence>
<dbReference type="Gene3D" id="1.25.10.10">
    <property type="entry name" value="Leucine-rich Repeat Variant"/>
    <property type="match status" value="1"/>
</dbReference>
<dbReference type="EMBL" id="BMAR01000027">
    <property type="protein sequence ID" value="GFR48923.1"/>
    <property type="molecule type" value="Genomic_DNA"/>
</dbReference>
<evidence type="ECO:0000313" key="2">
    <source>
        <dbReference type="Proteomes" id="UP001054857"/>
    </source>
</evidence>
<dbReference type="InterPro" id="IPR011989">
    <property type="entry name" value="ARM-like"/>
</dbReference>
<accession>A0AAD3DYG0</accession>
<reference evidence="1 2" key="1">
    <citation type="journal article" date="2021" name="Sci. Rep.">
        <title>Genome sequencing of the multicellular alga Astrephomene provides insights into convergent evolution of germ-soma differentiation.</title>
        <authorList>
            <person name="Yamashita S."/>
            <person name="Yamamoto K."/>
            <person name="Matsuzaki R."/>
            <person name="Suzuki S."/>
            <person name="Yamaguchi H."/>
            <person name="Hirooka S."/>
            <person name="Minakuchi Y."/>
            <person name="Miyagishima S."/>
            <person name="Kawachi M."/>
            <person name="Toyoda A."/>
            <person name="Nozaki H."/>
        </authorList>
    </citation>
    <scope>NUCLEOTIDE SEQUENCE [LARGE SCALE GENOMIC DNA]</scope>
    <source>
        <strain evidence="1 2">NIES-4017</strain>
    </source>
</reference>
<gene>
    <name evidence="1" type="ORF">Agub_g10870</name>
</gene>
<dbReference type="InterPro" id="IPR016024">
    <property type="entry name" value="ARM-type_fold"/>
</dbReference>
<sequence>GAVPVLLRRLHDTPPDQPLEEEALQFFASLTDWVPSCRHRLRDLGLLRRVSRRMESPSCGGFELVLLVSICKGMSESESLHTFMKELGVARALAAKLVADDQAVDTLLPVSTTGGLDALLTLANLNGGTASPDDTLCQELIVRHDISAQIAQFAAEAVLSDKGLATYTFPDGTWSIYDLPSLLTSCQSLTRTAVNCERLAQHGLLPTLLAVLRSSSPAAAAAASGANSVTTTTTPGSSATDTASATAAGAAAATGAASGGAAGAALTDPQLAVLAARTIFNMAQVSGLHAQLREAGVQDVLKACLTRDDLRVVDAARGTLLQLGELT</sequence>
<protein>
    <submittedName>
        <fullName evidence="1">Uncharacterized protein</fullName>
    </submittedName>
</protein>
<dbReference type="AlphaFoldDB" id="A0AAD3DYG0"/>
<name>A0AAD3DYG0_9CHLO</name>
<proteinExistence type="predicted"/>
<feature type="non-terminal residue" evidence="1">
    <location>
        <position position="1"/>
    </location>
</feature>
<comment type="caution">
    <text evidence="1">The sequence shown here is derived from an EMBL/GenBank/DDBJ whole genome shotgun (WGS) entry which is preliminary data.</text>
</comment>
<dbReference type="Proteomes" id="UP001054857">
    <property type="component" value="Unassembled WGS sequence"/>
</dbReference>
<dbReference type="SUPFAM" id="SSF48371">
    <property type="entry name" value="ARM repeat"/>
    <property type="match status" value="1"/>
</dbReference>
<keyword evidence="2" id="KW-1185">Reference proteome</keyword>
<feature type="non-terminal residue" evidence="1">
    <location>
        <position position="327"/>
    </location>
</feature>